<evidence type="ECO:0000256" key="2">
    <source>
        <dbReference type="ARBA" id="ARBA00022448"/>
    </source>
</evidence>
<evidence type="ECO:0000256" key="3">
    <source>
        <dbReference type="ARBA" id="ARBA00022692"/>
    </source>
</evidence>
<dbReference type="RefSeq" id="WP_096328473.1">
    <property type="nucleotide sequence ID" value="NZ_FOMX01000010.1"/>
</dbReference>
<keyword evidence="5 6" id="KW-0472">Membrane</keyword>
<dbReference type="PANTHER" id="PTHR23505">
    <property type="entry name" value="SPINSTER"/>
    <property type="match status" value="1"/>
</dbReference>
<evidence type="ECO:0000256" key="5">
    <source>
        <dbReference type="ARBA" id="ARBA00023136"/>
    </source>
</evidence>
<dbReference type="GO" id="GO:0016020">
    <property type="term" value="C:membrane"/>
    <property type="evidence" value="ECO:0007669"/>
    <property type="project" value="UniProtKB-SubCell"/>
</dbReference>
<evidence type="ECO:0000313" key="9">
    <source>
        <dbReference type="Proteomes" id="UP000199400"/>
    </source>
</evidence>
<dbReference type="STRING" id="54.SAMN02745121_03341"/>
<feature type="transmembrane region" description="Helical" evidence="6">
    <location>
        <begin position="219"/>
        <end position="238"/>
    </location>
</feature>
<keyword evidence="3 6" id="KW-0812">Transmembrane</keyword>
<feature type="transmembrane region" description="Helical" evidence="6">
    <location>
        <begin position="344"/>
        <end position="362"/>
    </location>
</feature>
<organism evidence="8 9">
    <name type="scientific">Nannocystis exedens</name>
    <dbReference type="NCBI Taxonomy" id="54"/>
    <lineage>
        <taxon>Bacteria</taxon>
        <taxon>Pseudomonadati</taxon>
        <taxon>Myxococcota</taxon>
        <taxon>Polyangia</taxon>
        <taxon>Nannocystales</taxon>
        <taxon>Nannocystaceae</taxon>
        <taxon>Nannocystis</taxon>
    </lineage>
</organism>
<dbReference type="Pfam" id="PF07690">
    <property type="entry name" value="MFS_1"/>
    <property type="match status" value="1"/>
</dbReference>
<evidence type="ECO:0000259" key="7">
    <source>
        <dbReference type="PROSITE" id="PS50850"/>
    </source>
</evidence>
<keyword evidence="4 6" id="KW-1133">Transmembrane helix</keyword>
<evidence type="ECO:0000256" key="1">
    <source>
        <dbReference type="ARBA" id="ARBA00004141"/>
    </source>
</evidence>
<dbReference type="EMBL" id="FOMX01000010">
    <property type="protein sequence ID" value="SFE19634.1"/>
    <property type="molecule type" value="Genomic_DNA"/>
</dbReference>
<dbReference type="SUPFAM" id="SSF103473">
    <property type="entry name" value="MFS general substrate transporter"/>
    <property type="match status" value="1"/>
</dbReference>
<dbReference type="CDD" id="cd17328">
    <property type="entry name" value="MFS_spinster_like"/>
    <property type="match status" value="1"/>
</dbReference>
<dbReference type="InterPro" id="IPR036259">
    <property type="entry name" value="MFS_trans_sf"/>
</dbReference>
<evidence type="ECO:0000313" key="8">
    <source>
        <dbReference type="EMBL" id="SFE19634.1"/>
    </source>
</evidence>
<evidence type="ECO:0000256" key="4">
    <source>
        <dbReference type="ARBA" id="ARBA00022989"/>
    </source>
</evidence>
<name>A0A1I1YJ39_9BACT</name>
<feature type="transmembrane region" description="Helical" evidence="6">
    <location>
        <begin position="313"/>
        <end position="332"/>
    </location>
</feature>
<accession>A0A1I1YJ39</accession>
<proteinExistence type="predicted"/>
<dbReference type="InterPro" id="IPR011701">
    <property type="entry name" value="MFS"/>
</dbReference>
<dbReference type="InterPro" id="IPR020846">
    <property type="entry name" value="MFS_dom"/>
</dbReference>
<feature type="transmembrane region" description="Helical" evidence="6">
    <location>
        <begin position="289"/>
        <end position="307"/>
    </location>
</feature>
<sequence length="443" mass="46504">MSDASTSWRGRAAAILTVLTVINFLNYIDQMLLSSVLEQIKLEFTLSDTAGGLLGSLFVITYTLAAPLGYLGDRFKRKNIIAGGVTLWSLATLAAAFARSYEELLVCRALLGIGEAAYATTAPSIIADLYGPDERSRKLALFYVATPVGSALGFILGGLIGEHFGWRAVFLVGGLPGLLFAALAARIVEPERGRLDPASARTEGTFFTALGRIVRTPAWGINTVGLAMMTFTVGGLSLWMPTYLERVHGMSTATAGPVFGAVTVVAGLCGTLLGGSLGDRLQARSAGGYFWLSGLGLVLSAPLIVLMTTMDQLVALFVVAFFAELLLFLNTGPLNAALVGCVPAWLRGTAFAVNIFCIHAFGDALSRTLIGYVSDRAKTAYLAGQVPTEAAVRAAEAAGLNLAIATTALPVLLGGWVLLWGARRIARAPGGLMTYAGGPQPHR</sequence>
<dbReference type="PANTHER" id="PTHR23505:SF79">
    <property type="entry name" value="PROTEIN SPINSTER"/>
    <property type="match status" value="1"/>
</dbReference>
<evidence type="ECO:0000256" key="6">
    <source>
        <dbReference type="SAM" id="Phobius"/>
    </source>
</evidence>
<dbReference type="GO" id="GO:0022857">
    <property type="term" value="F:transmembrane transporter activity"/>
    <property type="evidence" value="ECO:0007669"/>
    <property type="project" value="InterPro"/>
</dbReference>
<feature type="transmembrane region" description="Helical" evidence="6">
    <location>
        <begin position="258"/>
        <end position="277"/>
    </location>
</feature>
<dbReference type="InterPro" id="IPR044770">
    <property type="entry name" value="MFS_spinster-like"/>
</dbReference>
<dbReference type="Gene3D" id="1.20.1250.20">
    <property type="entry name" value="MFS general substrate transporter like domains"/>
    <property type="match status" value="1"/>
</dbReference>
<gene>
    <name evidence="8" type="ORF">SAMN02745121_03341</name>
</gene>
<dbReference type="AlphaFoldDB" id="A0A1I1YJ39"/>
<feature type="transmembrane region" description="Helical" evidence="6">
    <location>
        <begin position="139"/>
        <end position="160"/>
    </location>
</feature>
<protein>
    <submittedName>
        <fullName evidence="8">Predicted arabinose efflux permease, MFS family</fullName>
    </submittedName>
</protein>
<feature type="transmembrane region" description="Helical" evidence="6">
    <location>
        <begin position="53"/>
        <end position="72"/>
    </location>
</feature>
<comment type="subcellular location">
    <subcellularLocation>
        <location evidence="1">Membrane</location>
        <topology evidence="1">Multi-pass membrane protein</topology>
    </subcellularLocation>
</comment>
<feature type="transmembrane region" description="Helical" evidence="6">
    <location>
        <begin position="402"/>
        <end position="422"/>
    </location>
</feature>
<dbReference type="Proteomes" id="UP000199400">
    <property type="component" value="Unassembled WGS sequence"/>
</dbReference>
<reference evidence="9" key="1">
    <citation type="submission" date="2016-10" db="EMBL/GenBank/DDBJ databases">
        <authorList>
            <person name="Varghese N."/>
            <person name="Submissions S."/>
        </authorList>
    </citation>
    <scope>NUCLEOTIDE SEQUENCE [LARGE SCALE GENOMIC DNA]</scope>
    <source>
        <strain evidence="9">ATCC 25963</strain>
    </source>
</reference>
<dbReference type="PROSITE" id="PS50850">
    <property type="entry name" value="MFS"/>
    <property type="match status" value="1"/>
</dbReference>
<feature type="transmembrane region" description="Helical" evidence="6">
    <location>
        <begin position="166"/>
        <end position="185"/>
    </location>
</feature>
<dbReference type="OrthoDB" id="9812221at2"/>
<keyword evidence="9" id="KW-1185">Reference proteome</keyword>
<feature type="domain" description="Major facilitator superfamily (MFS) profile" evidence="7">
    <location>
        <begin position="15"/>
        <end position="423"/>
    </location>
</feature>
<feature type="transmembrane region" description="Helical" evidence="6">
    <location>
        <begin position="12"/>
        <end position="33"/>
    </location>
</feature>
<keyword evidence="2" id="KW-0813">Transport</keyword>